<protein>
    <recommendedName>
        <fullName evidence="3">Fibronectin type III domain-containing protein</fullName>
    </recommendedName>
</protein>
<dbReference type="InterPro" id="IPR036116">
    <property type="entry name" value="FN3_sf"/>
</dbReference>
<dbReference type="InterPro" id="IPR013783">
    <property type="entry name" value="Ig-like_fold"/>
</dbReference>
<evidence type="ECO:0008006" key="3">
    <source>
        <dbReference type="Google" id="ProtNLM"/>
    </source>
</evidence>
<dbReference type="EMBL" id="PKRZ01000001">
    <property type="protein sequence ID" value="PLW59437.2"/>
    <property type="molecule type" value="Genomic_DNA"/>
</dbReference>
<comment type="caution">
    <text evidence="1">The sequence shown here is derived from an EMBL/GenBank/DDBJ whole genome shotgun (WGS) entry which is preliminary data.</text>
</comment>
<dbReference type="SUPFAM" id="SSF49265">
    <property type="entry name" value="Fibronectin type III"/>
    <property type="match status" value="1"/>
</dbReference>
<sequence length="129" mass="14135">MVTLTTITQLLQLLHPNAPQLVTGVINSDGSVKLDWDTVSEAKAYLIHYADANKTDPHDAKYMGYTETNSWTLSAENVPTLATGDKLYLYVQTYDEKGVGATEVAKAQYLHDGPYLGSAWSTPAILTKQ</sequence>
<name>A0A2N5WB16_LACLL</name>
<reference evidence="2" key="1">
    <citation type="submission" date="2016-08" db="EMBL/GenBank/DDBJ databases">
        <title>Comparative genomics of Lactococcus lactis strain WFLU12 isolated from the gastrointestinal tract of wild olive flounder (Paralichythys olivaceus).</title>
        <authorList>
            <person name="Nguyen T.L."/>
            <person name="Kim D.-H."/>
        </authorList>
    </citation>
    <scope>NUCLEOTIDE SEQUENCE [LARGE SCALE GENOMIC DNA]</scope>
    <source>
        <strain evidence="2">WFLU12</strain>
    </source>
</reference>
<dbReference type="Gene3D" id="2.60.40.10">
    <property type="entry name" value="Immunoglobulins"/>
    <property type="match status" value="1"/>
</dbReference>
<evidence type="ECO:0000313" key="1">
    <source>
        <dbReference type="EMBL" id="PLW59437.2"/>
    </source>
</evidence>
<proteinExistence type="predicted"/>
<dbReference type="AlphaFoldDB" id="A0A2N5WB16"/>
<accession>A0A2N5WB16</accession>
<evidence type="ECO:0000313" key="2">
    <source>
        <dbReference type="Proteomes" id="UP000234865"/>
    </source>
</evidence>
<dbReference type="Proteomes" id="UP000234865">
    <property type="component" value="Unassembled WGS sequence"/>
</dbReference>
<gene>
    <name evidence="1" type="ORF">CYU10_000298</name>
</gene>
<dbReference type="RefSeq" id="WP_238377899.1">
    <property type="nucleotide sequence ID" value="NZ_PKRZ01000001.1"/>
</dbReference>
<organism evidence="1 2">
    <name type="scientific">Lactococcus lactis subsp. lactis</name>
    <name type="common">Streptococcus lactis</name>
    <dbReference type="NCBI Taxonomy" id="1360"/>
    <lineage>
        <taxon>Bacteria</taxon>
        <taxon>Bacillati</taxon>
        <taxon>Bacillota</taxon>
        <taxon>Bacilli</taxon>
        <taxon>Lactobacillales</taxon>
        <taxon>Streptococcaceae</taxon>
        <taxon>Lactococcus</taxon>
    </lineage>
</organism>